<dbReference type="Pfam" id="PF00067">
    <property type="entry name" value="p450"/>
    <property type="match status" value="1"/>
</dbReference>
<evidence type="ECO:0000256" key="6">
    <source>
        <dbReference type="ARBA" id="ARBA00023136"/>
    </source>
</evidence>
<dbReference type="OMA" id="NWHEPER"/>
<dbReference type="InterPro" id="IPR051103">
    <property type="entry name" value="Plant_metabolite_P450s"/>
</dbReference>
<protein>
    <submittedName>
        <fullName evidence="10 11">Cytochrome P450</fullName>
    </submittedName>
</protein>
<dbReference type="GO" id="GO:0016709">
    <property type="term" value="F:oxidoreductase activity, acting on paired donors, with incorporation or reduction of molecular oxygen, NAD(P)H as one donor, and incorporation of one atom of oxygen"/>
    <property type="evidence" value="ECO:0000318"/>
    <property type="project" value="GO_Central"/>
</dbReference>
<feature type="transmembrane region" description="Helical" evidence="9">
    <location>
        <begin position="6"/>
        <end position="22"/>
    </location>
</feature>
<dbReference type="PANTHER" id="PTHR24298">
    <property type="entry name" value="FLAVONOID 3'-MONOOXYGENASE-RELATED"/>
    <property type="match status" value="1"/>
</dbReference>
<dbReference type="InParanoid" id="A0A251S2L0"/>
<keyword evidence="3 7" id="KW-0479">Metal-binding</keyword>
<dbReference type="CDD" id="cd11075">
    <property type="entry name" value="CYP77_89"/>
    <property type="match status" value="1"/>
</dbReference>
<keyword evidence="7 8" id="KW-0349">Heme</keyword>
<dbReference type="Gramene" id="mRNA:HanXRQr2_Chr16g0771291">
    <property type="protein sequence ID" value="CDS:HanXRQr2_Chr16g0771291.1"/>
    <property type="gene ID" value="HanXRQr2_Chr16g0771291"/>
</dbReference>
<dbReference type="GO" id="GO:0020037">
    <property type="term" value="F:heme binding"/>
    <property type="evidence" value="ECO:0007669"/>
    <property type="project" value="InterPro"/>
</dbReference>
<dbReference type="PRINTS" id="PR00385">
    <property type="entry name" value="P450"/>
</dbReference>
<reference evidence="11" key="2">
    <citation type="submission" date="2017-02" db="EMBL/GenBank/DDBJ databases">
        <title>Sunflower complete genome.</title>
        <authorList>
            <person name="Langlade N."/>
            <person name="Munos S."/>
        </authorList>
    </citation>
    <scope>NUCLEOTIDE SEQUENCE [LARGE SCALE GENOMIC DNA]</scope>
    <source>
        <tissue evidence="11">Leaves</tissue>
    </source>
</reference>
<dbReference type="PROSITE" id="PS00086">
    <property type="entry name" value="CYTOCHROME_P450"/>
    <property type="match status" value="1"/>
</dbReference>
<evidence type="ECO:0000256" key="2">
    <source>
        <dbReference type="ARBA" id="ARBA00022692"/>
    </source>
</evidence>
<dbReference type="GO" id="GO:0005506">
    <property type="term" value="F:iron ion binding"/>
    <property type="evidence" value="ECO:0007669"/>
    <property type="project" value="InterPro"/>
</dbReference>
<keyword evidence="2 9" id="KW-0812">Transmembrane</keyword>
<reference evidence="10" key="3">
    <citation type="submission" date="2020-06" db="EMBL/GenBank/DDBJ databases">
        <title>Helianthus annuus Genome sequencing and assembly Release 2.</title>
        <authorList>
            <person name="Gouzy J."/>
            <person name="Langlade N."/>
            <person name="Munos S."/>
        </authorList>
    </citation>
    <scope>NUCLEOTIDE SEQUENCE</scope>
    <source>
        <tissue evidence="10">Leaves</tissue>
    </source>
</reference>
<comment type="similarity">
    <text evidence="8">Belongs to the cytochrome P450 family.</text>
</comment>
<evidence type="ECO:0000256" key="5">
    <source>
        <dbReference type="ARBA" id="ARBA00023002"/>
    </source>
</evidence>
<dbReference type="FunCoup" id="A0A251S2L0">
    <property type="interactions" value="240"/>
</dbReference>
<sequence>METWFIIIVSLFIAAIIRSTLFRRRHHNKLPPGPSLLHSTFLQLTSKPLFINLRTRYGPIFTLYTGLVPVPSIFISNRSLAHEVLVTQGAVSSDRPKFFLNFNIGTSSYGPTWRLLRRNLATEIMHPTRIKSYSWARKWAFHILISRLLEEQDDAAGVEVFDHLYYVLFRLSVVMCFGDKFDESRVNEFINVQREIVSLVVSGKLSWFPGRLGRILFRNLWKEFDKLRDDREQMLLPIIKSRLESDCLDEHGVVAYVDTLANLHLPKDEVDNREGGKLTDKEMVNLTSEFVTGGTDSTASALLWIMANLVKHPHIQSKLYDEIVAVVGQPPRPPQKGVEVEPESVINEEDLQKMRYLKAVVLEALRRHPPVHFPLPHRVRKEVEVEGYTIPEGATVICTVPEMSWDPKVWDEPMEFKPERFLVNDDVFDISGSKEIKMMPFGAGRRICPGSSLAFLHLEYFVANLIWYFHWTVPDGYSVDLSENDEQAVVMKNPLRARISSRAEK</sequence>
<keyword evidence="7 8" id="KW-0408">Iron</keyword>
<organism evidence="11 12">
    <name type="scientific">Helianthus annuus</name>
    <name type="common">Common sunflower</name>
    <dbReference type="NCBI Taxonomy" id="4232"/>
    <lineage>
        <taxon>Eukaryota</taxon>
        <taxon>Viridiplantae</taxon>
        <taxon>Streptophyta</taxon>
        <taxon>Embryophyta</taxon>
        <taxon>Tracheophyta</taxon>
        <taxon>Spermatophyta</taxon>
        <taxon>Magnoliopsida</taxon>
        <taxon>eudicotyledons</taxon>
        <taxon>Gunneridae</taxon>
        <taxon>Pentapetalae</taxon>
        <taxon>asterids</taxon>
        <taxon>campanulids</taxon>
        <taxon>Asterales</taxon>
        <taxon>Asteraceae</taxon>
        <taxon>Asteroideae</taxon>
        <taxon>Heliantheae alliance</taxon>
        <taxon>Heliantheae</taxon>
        <taxon>Helianthus</taxon>
    </lineage>
</organism>
<accession>A0A251S2L0</accession>
<evidence type="ECO:0000256" key="3">
    <source>
        <dbReference type="ARBA" id="ARBA00022723"/>
    </source>
</evidence>
<comment type="subcellular location">
    <subcellularLocation>
        <location evidence="1">Membrane</location>
        <topology evidence="1">Single-pass membrane protein</topology>
    </subcellularLocation>
</comment>
<gene>
    <name evidence="11" type="ORF">HannXRQ_Chr16g0527101</name>
    <name evidence="10" type="ORF">HanXRQr2_Chr16g0771291</name>
</gene>
<dbReference type="EMBL" id="CM007905">
    <property type="protein sequence ID" value="OTF92908.1"/>
    <property type="molecule type" value="Genomic_DNA"/>
</dbReference>
<feature type="binding site" description="axial binding residue" evidence="7">
    <location>
        <position position="448"/>
    </location>
    <ligand>
        <name>heme</name>
        <dbReference type="ChEBI" id="CHEBI:30413"/>
    </ligand>
    <ligandPart>
        <name>Fe</name>
        <dbReference type="ChEBI" id="CHEBI:18248"/>
    </ligandPart>
</feature>
<name>A0A251S2L0_HELAN</name>
<dbReference type="Gene3D" id="1.10.630.10">
    <property type="entry name" value="Cytochrome P450"/>
    <property type="match status" value="1"/>
</dbReference>
<evidence type="ECO:0000256" key="7">
    <source>
        <dbReference type="PIRSR" id="PIRSR602401-1"/>
    </source>
</evidence>
<evidence type="ECO:0000313" key="12">
    <source>
        <dbReference type="Proteomes" id="UP000215914"/>
    </source>
</evidence>
<keyword evidence="12" id="KW-1185">Reference proteome</keyword>
<dbReference type="AlphaFoldDB" id="A0A251S2L0"/>
<keyword evidence="4 9" id="KW-1133">Transmembrane helix</keyword>
<comment type="cofactor">
    <cofactor evidence="7">
        <name>heme</name>
        <dbReference type="ChEBI" id="CHEBI:30413"/>
    </cofactor>
</comment>
<dbReference type="InterPro" id="IPR001128">
    <property type="entry name" value="Cyt_P450"/>
</dbReference>
<keyword evidence="8" id="KW-0503">Monooxygenase</keyword>
<dbReference type="InterPro" id="IPR036396">
    <property type="entry name" value="Cyt_P450_sf"/>
</dbReference>
<dbReference type="PANTHER" id="PTHR24298:SF800">
    <property type="entry name" value="CYTOCHROME P450 89A2-RELATED"/>
    <property type="match status" value="1"/>
</dbReference>
<dbReference type="Proteomes" id="UP000215914">
    <property type="component" value="Chromosome 16"/>
</dbReference>
<dbReference type="InterPro" id="IPR017972">
    <property type="entry name" value="Cyt_P450_CS"/>
</dbReference>
<dbReference type="PRINTS" id="PR00463">
    <property type="entry name" value="EP450I"/>
</dbReference>
<evidence type="ECO:0000313" key="11">
    <source>
        <dbReference type="EMBL" id="OTF92908.1"/>
    </source>
</evidence>
<keyword evidence="5 8" id="KW-0560">Oxidoreductase</keyword>
<reference evidence="10 12" key="1">
    <citation type="journal article" date="2017" name="Nature">
        <title>The sunflower genome provides insights into oil metabolism, flowering and Asterid evolution.</title>
        <authorList>
            <person name="Badouin H."/>
            <person name="Gouzy J."/>
            <person name="Grassa C.J."/>
            <person name="Murat F."/>
            <person name="Staton S.E."/>
            <person name="Cottret L."/>
            <person name="Lelandais-Briere C."/>
            <person name="Owens G.L."/>
            <person name="Carrere S."/>
            <person name="Mayjonade B."/>
            <person name="Legrand L."/>
            <person name="Gill N."/>
            <person name="Kane N.C."/>
            <person name="Bowers J.E."/>
            <person name="Hubner S."/>
            <person name="Bellec A."/>
            <person name="Berard A."/>
            <person name="Berges H."/>
            <person name="Blanchet N."/>
            <person name="Boniface M.C."/>
            <person name="Brunel D."/>
            <person name="Catrice O."/>
            <person name="Chaidir N."/>
            <person name="Claudel C."/>
            <person name="Donnadieu C."/>
            <person name="Faraut T."/>
            <person name="Fievet G."/>
            <person name="Helmstetter N."/>
            <person name="King M."/>
            <person name="Knapp S.J."/>
            <person name="Lai Z."/>
            <person name="Le Paslier M.C."/>
            <person name="Lippi Y."/>
            <person name="Lorenzon L."/>
            <person name="Mandel J.R."/>
            <person name="Marage G."/>
            <person name="Marchand G."/>
            <person name="Marquand E."/>
            <person name="Bret-Mestries E."/>
            <person name="Morien E."/>
            <person name="Nambeesan S."/>
            <person name="Nguyen T."/>
            <person name="Pegot-Espagnet P."/>
            <person name="Pouilly N."/>
            <person name="Raftis F."/>
            <person name="Sallet E."/>
            <person name="Schiex T."/>
            <person name="Thomas J."/>
            <person name="Vandecasteele C."/>
            <person name="Vares D."/>
            <person name="Vear F."/>
            <person name="Vautrin S."/>
            <person name="Crespi M."/>
            <person name="Mangin B."/>
            <person name="Burke J.M."/>
            <person name="Salse J."/>
            <person name="Munos S."/>
            <person name="Vincourt P."/>
            <person name="Rieseberg L.H."/>
            <person name="Langlade N.B."/>
        </authorList>
    </citation>
    <scope>NUCLEOTIDE SEQUENCE [LARGE SCALE GENOMIC DNA]</scope>
    <source>
        <strain evidence="12">cv. SF193</strain>
        <tissue evidence="10">Leaves</tissue>
    </source>
</reference>
<dbReference type="EMBL" id="MNCJ02000331">
    <property type="protein sequence ID" value="KAF5761957.1"/>
    <property type="molecule type" value="Genomic_DNA"/>
</dbReference>
<evidence type="ECO:0000256" key="9">
    <source>
        <dbReference type="SAM" id="Phobius"/>
    </source>
</evidence>
<dbReference type="InterPro" id="IPR002401">
    <property type="entry name" value="Cyt_P450_E_grp-I"/>
</dbReference>
<dbReference type="GO" id="GO:0016020">
    <property type="term" value="C:membrane"/>
    <property type="evidence" value="ECO:0000318"/>
    <property type="project" value="GO_Central"/>
</dbReference>
<evidence type="ECO:0000256" key="1">
    <source>
        <dbReference type="ARBA" id="ARBA00004167"/>
    </source>
</evidence>
<keyword evidence="6 9" id="KW-0472">Membrane</keyword>
<dbReference type="OrthoDB" id="1055148at2759"/>
<evidence type="ECO:0000256" key="8">
    <source>
        <dbReference type="RuleBase" id="RU000461"/>
    </source>
</evidence>
<proteinExistence type="inferred from homology"/>
<evidence type="ECO:0000256" key="4">
    <source>
        <dbReference type="ARBA" id="ARBA00022989"/>
    </source>
</evidence>
<dbReference type="SUPFAM" id="SSF48264">
    <property type="entry name" value="Cytochrome P450"/>
    <property type="match status" value="1"/>
</dbReference>
<dbReference type="STRING" id="4232.A0A251S2L0"/>
<evidence type="ECO:0000313" key="10">
    <source>
        <dbReference type="EMBL" id="KAF5761957.1"/>
    </source>
</evidence>